<evidence type="ECO:0000259" key="3">
    <source>
        <dbReference type="PROSITE" id="PS50977"/>
    </source>
</evidence>
<dbReference type="Pfam" id="PF00440">
    <property type="entry name" value="TetR_N"/>
    <property type="match status" value="1"/>
</dbReference>
<keyword evidence="5" id="KW-1185">Reference proteome</keyword>
<dbReference type="PRINTS" id="PR00455">
    <property type="entry name" value="HTHTETR"/>
</dbReference>
<proteinExistence type="predicted"/>
<dbReference type="PROSITE" id="PS50977">
    <property type="entry name" value="HTH_TETR_2"/>
    <property type="match status" value="1"/>
</dbReference>
<evidence type="ECO:0000313" key="5">
    <source>
        <dbReference type="Proteomes" id="UP000198850"/>
    </source>
</evidence>
<dbReference type="STRING" id="425514.SAMN05443550_106134"/>
<evidence type="ECO:0000256" key="2">
    <source>
        <dbReference type="PROSITE-ProRule" id="PRU00335"/>
    </source>
</evidence>
<accession>A0A1H4ESU8</accession>
<dbReference type="InterPro" id="IPR023772">
    <property type="entry name" value="DNA-bd_HTH_TetR-type_CS"/>
</dbReference>
<dbReference type="PANTHER" id="PTHR30055:SF226">
    <property type="entry name" value="HTH-TYPE TRANSCRIPTIONAL REGULATOR PKSA"/>
    <property type="match status" value="1"/>
</dbReference>
<dbReference type="SUPFAM" id="SSF46689">
    <property type="entry name" value="Homeodomain-like"/>
    <property type="match status" value="1"/>
</dbReference>
<keyword evidence="1 2" id="KW-0238">DNA-binding</keyword>
<dbReference type="Gene3D" id="1.10.10.60">
    <property type="entry name" value="Homeodomain-like"/>
    <property type="match status" value="1"/>
</dbReference>
<dbReference type="GO" id="GO:0000976">
    <property type="term" value="F:transcription cis-regulatory region binding"/>
    <property type="evidence" value="ECO:0007669"/>
    <property type="project" value="TreeGrafter"/>
</dbReference>
<dbReference type="Proteomes" id="UP000198850">
    <property type="component" value="Unassembled WGS sequence"/>
</dbReference>
<organism evidence="4 5">
    <name type="scientific">Pedobacter hartonius</name>
    <dbReference type="NCBI Taxonomy" id="425514"/>
    <lineage>
        <taxon>Bacteria</taxon>
        <taxon>Pseudomonadati</taxon>
        <taxon>Bacteroidota</taxon>
        <taxon>Sphingobacteriia</taxon>
        <taxon>Sphingobacteriales</taxon>
        <taxon>Sphingobacteriaceae</taxon>
        <taxon>Pedobacter</taxon>
    </lineage>
</organism>
<dbReference type="InterPro" id="IPR001647">
    <property type="entry name" value="HTH_TetR"/>
</dbReference>
<dbReference type="AlphaFoldDB" id="A0A1H4ESU8"/>
<dbReference type="InterPro" id="IPR050109">
    <property type="entry name" value="HTH-type_TetR-like_transc_reg"/>
</dbReference>
<dbReference type="Gene3D" id="1.10.357.10">
    <property type="entry name" value="Tetracycline Repressor, domain 2"/>
    <property type="match status" value="1"/>
</dbReference>
<dbReference type="InterPro" id="IPR009057">
    <property type="entry name" value="Homeodomain-like_sf"/>
</dbReference>
<dbReference type="GO" id="GO:0003700">
    <property type="term" value="F:DNA-binding transcription factor activity"/>
    <property type="evidence" value="ECO:0007669"/>
    <property type="project" value="TreeGrafter"/>
</dbReference>
<reference evidence="4 5" key="1">
    <citation type="submission" date="2016-10" db="EMBL/GenBank/DDBJ databases">
        <authorList>
            <person name="de Groot N.N."/>
        </authorList>
    </citation>
    <scope>NUCLEOTIDE SEQUENCE [LARGE SCALE GENOMIC DNA]</scope>
    <source>
        <strain evidence="4 5">DSM 19033</strain>
    </source>
</reference>
<feature type="DNA-binding region" description="H-T-H motif" evidence="2">
    <location>
        <begin position="28"/>
        <end position="47"/>
    </location>
</feature>
<dbReference type="OrthoDB" id="9802802at2"/>
<name>A0A1H4ESU8_9SPHI</name>
<dbReference type="PROSITE" id="PS01081">
    <property type="entry name" value="HTH_TETR_1"/>
    <property type="match status" value="1"/>
</dbReference>
<sequence>MLETDRKRDLIIEGAIKRFIHFGIHKTTMNEIAEDLSVSKPSLYYYFPDKSSLVLGVVEKIFNDYFDVLYRDQKLGTPIEVTLLNIIEIKHKFFLRYYMLHLSYGNPDSSLSSAELKAYLETMVAKNLKFHESVFELAVANKELAPQEDIPKIAELYLSCQSGLTSLCIMHGNKELFPGKKELKIMKDKQISLSKIFIKGLKN</sequence>
<feature type="domain" description="HTH tetR-type" evidence="3">
    <location>
        <begin position="5"/>
        <end position="65"/>
    </location>
</feature>
<dbReference type="EMBL" id="FNRA01000006">
    <property type="protein sequence ID" value="SEA88133.1"/>
    <property type="molecule type" value="Genomic_DNA"/>
</dbReference>
<dbReference type="PANTHER" id="PTHR30055">
    <property type="entry name" value="HTH-TYPE TRANSCRIPTIONAL REGULATOR RUTR"/>
    <property type="match status" value="1"/>
</dbReference>
<evidence type="ECO:0000313" key="4">
    <source>
        <dbReference type="EMBL" id="SEA88133.1"/>
    </source>
</evidence>
<dbReference type="RefSeq" id="WP_090557132.1">
    <property type="nucleotide sequence ID" value="NZ_FNRA01000006.1"/>
</dbReference>
<evidence type="ECO:0000256" key="1">
    <source>
        <dbReference type="ARBA" id="ARBA00023125"/>
    </source>
</evidence>
<gene>
    <name evidence="4" type="ORF">SAMN05443550_106134</name>
</gene>
<protein>
    <submittedName>
        <fullName evidence="4">Transcriptional regulator, TetR family</fullName>
    </submittedName>
</protein>